<dbReference type="GO" id="GO:0016887">
    <property type="term" value="F:ATP hydrolysis activity"/>
    <property type="evidence" value="ECO:0007669"/>
    <property type="project" value="InterPro"/>
</dbReference>
<reference evidence="2" key="1">
    <citation type="submission" date="2021-06" db="EMBL/GenBank/DDBJ databases">
        <title>Parelaphostrongylus tenuis whole genome reference sequence.</title>
        <authorList>
            <person name="Garwood T.J."/>
            <person name="Larsen P.A."/>
            <person name="Fountain-Jones N.M."/>
            <person name="Garbe J.R."/>
            <person name="Macchietto M.G."/>
            <person name="Kania S.A."/>
            <person name="Gerhold R.W."/>
            <person name="Richards J.E."/>
            <person name="Wolf T.M."/>
        </authorList>
    </citation>
    <scope>NUCLEOTIDE SEQUENCE</scope>
    <source>
        <strain evidence="2">MNPRO001-30</strain>
        <tissue evidence="2">Meninges</tissue>
    </source>
</reference>
<dbReference type="GO" id="GO:0005524">
    <property type="term" value="F:ATP binding"/>
    <property type="evidence" value="ECO:0007669"/>
    <property type="project" value="InterPro"/>
</dbReference>
<dbReference type="AlphaFoldDB" id="A0AAD5MRD0"/>
<protein>
    <recommendedName>
        <fullName evidence="1">ABC transporter domain-containing protein</fullName>
    </recommendedName>
</protein>
<dbReference type="EMBL" id="JAHQIW010004688">
    <property type="protein sequence ID" value="KAJ1363390.1"/>
    <property type="molecule type" value="Genomic_DNA"/>
</dbReference>
<feature type="domain" description="ABC transporter" evidence="1">
    <location>
        <begin position="3"/>
        <end position="158"/>
    </location>
</feature>
<evidence type="ECO:0000313" key="2">
    <source>
        <dbReference type="EMBL" id="KAJ1363390.1"/>
    </source>
</evidence>
<sequence>MVRGMPFAIHPGEIVGILGEQRNTRSIVTNILSNYLRPLSQIVAQFSVKLAKDRGFVSRRTAFRCSADICVGNTNVKDQLLSRCVREVDREAVIEATEEDSGSRSPAIDKDKFVKDAIENSQGFYREFGLYSPMERRRICVAATLLSRSQVLIFDQPTEAVDYKTRIFTWEAIKEAQKRGLAVVIVTDSVEECENSLPSRRHRI</sequence>
<dbReference type="CDD" id="cd00267">
    <property type="entry name" value="ABC_ATPase"/>
    <property type="match status" value="1"/>
</dbReference>
<organism evidence="2 3">
    <name type="scientific">Parelaphostrongylus tenuis</name>
    <name type="common">Meningeal worm</name>
    <dbReference type="NCBI Taxonomy" id="148309"/>
    <lineage>
        <taxon>Eukaryota</taxon>
        <taxon>Metazoa</taxon>
        <taxon>Ecdysozoa</taxon>
        <taxon>Nematoda</taxon>
        <taxon>Chromadorea</taxon>
        <taxon>Rhabditida</taxon>
        <taxon>Rhabditina</taxon>
        <taxon>Rhabditomorpha</taxon>
        <taxon>Strongyloidea</taxon>
        <taxon>Metastrongylidae</taxon>
        <taxon>Parelaphostrongylus</taxon>
    </lineage>
</organism>
<dbReference type="Gene3D" id="3.40.50.300">
    <property type="entry name" value="P-loop containing nucleotide triphosphate hydrolases"/>
    <property type="match status" value="1"/>
</dbReference>
<dbReference type="InterPro" id="IPR003439">
    <property type="entry name" value="ABC_transporter-like_ATP-bd"/>
</dbReference>
<name>A0AAD5MRD0_PARTN</name>
<dbReference type="InterPro" id="IPR027417">
    <property type="entry name" value="P-loop_NTPase"/>
</dbReference>
<dbReference type="Pfam" id="PF00005">
    <property type="entry name" value="ABC_tran"/>
    <property type="match status" value="1"/>
</dbReference>
<comment type="caution">
    <text evidence="2">The sequence shown here is derived from an EMBL/GenBank/DDBJ whole genome shotgun (WGS) entry which is preliminary data.</text>
</comment>
<dbReference type="PANTHER" id="PTHR43582">
    <property type="entry name" value="LINEARMYCIN RESISTANCE ATP-BINDING PROTEIN LNRL"/>
    <property type="match status" value="1"/>
</dbReference>
<proteinExistence type="predicted"/>
<gene>
    <name evidence="2" type="ORF">KIN20_023244</name>
</gene>
<evidence type="ECO:0000259" key="1">
    <source>
        <dbReference type="Pfam" id="PF00005"/>
    </source>
</evidence>
<keyword evidence="3" id="KW-1185">Reference proteome</keyword>
<evidence type="ECO:0000313" key="3">
    <source>
        <dbReference type="Proteomes" id="UP001196413"/>
    </source>
</evidence>
<accession>A0AAD5MRD0</accession>
<dbReference type="Proteomes" id="UP001196413">
    <property type="component" value="Unassembled WGS sequence"/>
</dbReference>
<dbReference type="SUPFAM" id="SSF52540">
    <property type="entry name" value="P-loop containing nucleoside triphosphate hydrolases"/>
    <property type="match status" value="1"/>
</dbReference>
<dbReference type="PANTHER" id="PTHR43582:SF2">
    <property type="entry name" value="LINEARMYCIN RESISTANCE ATP-BINDING PROTEIN LNRL"/>
    <property type="match status" value="1"/>
</dbReference>